<evidence type="ECO:0000259" key="3">
    <source>
        <dbReference type="SMART" id="SM00530"/>
    </source>
</evidence>
<dbReference type="PANTHER" id="PTHR34475:SF1">
    <property type="entry name" value="CYTOSKELETON PROTEIN RODZ"/>
    <property type="match status" value="1"/>
</dbReference>
<proteinExistence type="predicted"/>
<dbReference type="InterPro" id="IPR001387">
    <property type="entry name" value="Cro/C1-type_HTH"/>
</dbReference>
<dbReference type="Pfam" id="PF13413">
    <property type="entry name" value="HTH_25"/>
    <property type="match status" value="1"/>
</dbReference>
<dbReference type="AlphaFoldDB" id="A0A1T2XD11"/>
<feature type="compositionally biased region" description="Low complexity" evidence="1">
    <location>
        <begin position="155"/>
        <end position="180"/>
    </location>
</feature>
<protein>
    <recommendedName>
        <fullName evidence="3">HTH cro/C1-type domain-containing protein</fullName>
    </recommendedName>
</protein>
<dbReference type="SMART" id="SM00530">
    <property type="entry name" value="HTH_XRE"/>
    <property type="match status" value="1"/>
</dbReference>
<dbReference type="InterPro" id="IPR050400">
    <property type="entry name" value="Bact_Cytoskel_RodZ"/>
</dbReference>
<dbReference type="SUPFAM" id="SSF47413">
    <property type="entry name" value="lambda repressor-like DNA-binding domains"/>
    <property type="match status" value="1"/>
</dbReference>
<dbReference type="InterPro" id="IPR010982">
    <property type="entry name" value="Lambda_DNA-bd_dom_sf"/>
</dbReference>
<name>A0A1T2XD11_9BACL</name>
<keyword evidence="2" id="KW-1133">Transmembrane helix</keyword>
<dbReference type="STRING" id="1324314.BVG16_14550"/>
<accession>A0A1T2XD11</accession>
<evidence type="ECO:0000256" key="1">
    <source>
        <dbReference type="SAM" id="MobiDB-lite"/>
    </source>
</evidence>
<dbReference type="Gene3D" id="1.10.260.40">
    <property type="entry name" value="lambda repressor-like DNA-binding domains"/>
    <property type="match status" value="1"/>
</dbReference>
<evidence type="ECO:0000313" key="4">
    <source>
        <dbReference type="EMBL" id="OPA77662.1"/>
    </source>
</evidence>
<comment type="caution">
    <text evidence="4">The sequence shown here is derived from an EMBL/GenBank/DDBJ whole genome shotgun (WGS) entry which is preliminary data.</text>
</comment>
<evidence type="ECO:0000313" key="5">
    <source>
        <dbReference type="Proteomes" id="UP000190188"/>
    </source>
</evidence>
<keyword evidence="5" id="KW-1185">Reference proteome</keyword>
<keyword evidence="2" id="KW-0812">Transmembrane</keyword>
<feature type="transmembrane region" description="Helical" evidence="2">
    <location>
        <begin position="107"/>
        <end position="128"/>
    </location>
</feature>
<sequence>MSNLGDLLRNARLEKGMSLDEIQELTKIRKRYLEAIEDGDYKVLPGNFYVRAFVKTYAETLGLDSDEIVQMYKSDIPEPISESVSVEPIIQKRRRSERQRQASASKWITSVLMWLFLILIVVVVYFFYIHNAKPSGEKVDTETPITQDKKPPTTPTDQSGTGETTPPETTTPETTQPPVEQQIVAPTLVPSGKIGKANKVKVQTTSTEPIKVEITATGGSSWLNVYKKVYQGEKLYDANLADGETQTFELGEGLYIRLNRPDYLEIKVNGVVLEDSNKAAAERFVLQPEVIAPANGTDTTTGTSGQ</sequence>
<feature type="compositionally biased region" description="Basic and acidic residues" evidence="1">
    <location>
        <begin position="136"/>
        <end position="151"/>
    </location>
</feature>
<dbReference type="RefSeq" id="WP_078499404.1">
    <property type="nucleotide sequence ID" value="NZ_MSZX01000005.1"/>
</dbReference>
<gene>
    <name evidence="4" type="ORF">BVG16_14550</name>
</gene>
<dbReference type="EMBL" id="MSZX01000005">
    <property type="protein sequence ID" value="OPA77662.1"/>
    <property type="molecule type" value="Genomic_DNA"/>
</dbReference>
<dbReference type="OrthoDB" id="9797543at2"/>
<evidence type="ECO:0000256" key="2">
    <source>
        <dbReference type="SAM" id="Phobius"/>
    </source>
</evidence>
<dbReference type="Proteomes" id="UP000190188">
    <property type="component" value="Unassembled WGS sequence"/>
</dbReference>
<dbReference type="PANTHER" id="PTHR34475">
    <property type="match status" value="1"/>
</dbReference>
<dbReference type="GO" id="GO:0003677">
    <property type="term" value="F:DNA binding"/>
    <property type="evidence" value="ECO:0007669"/>
    <property type="project" value="InterPro"/>
</dbReference>
<reference evidence="4 5" key="1">
    <citation type="submission" date="2017-01" db="EMBL/GenBank/DDBJ databases">
        <title>Genome analysis of Paenibacillus selenitrireducens ES3-24.</title>
        <authorList>
            <person name="Xu D."/>
            <person name="Yao R."/>
            <person name="Zheng S."/>
        </authorList>
    </citation>
    <scope>NUCLEOTIDE SEQUENCE [LARGE SCALE GENOMIC DNA]</scope>
    <source>
        <strain evidence="4 5">ES3-24</strain>
    </source>
</reference>
<feature type="region of interest" description="Disordered" evidence="1">
    <location>
        <begin position="136"/>
        <end position="180"/>
    </location>
</feature>
<keyword evidence="2" id="KW-0472">Membrane</keyword>
<feature type="domain" description="HTH cro/C1-type" evidence="3">
    <location>
        <begin position="7"/>
        <end position="68"/>
    </location>
</feature>
<organism evidence="4 5">
    <name type="scientific">Paenibacillus selenitireducens</name>
    <dbReference type="NCBI Taxonomy" id="1324314"/>
    <lineage>
        <taxon>Bacteria</taxon>
        <taxon>Bacillati</taxon>
        <taxon>Bacillota</taxon>
        <taxon>Bacilli</taxon>
        <taxon>Bacillales</taxon>
        <taxon>Paenibacillaceae</taxon>
        <taxon>Paenibacillus</taxon>
    </lineage>
</organism>